<keyword evidence="1" id="KW-1133">Transmembrane helix</keyword>
<dbReference type="SUPFAM" id="SSF55073">
    <property type="entry name" value="Nucleotide cyclase"/>
    <property type="match status" value="1"/>
</dbReference>
<proteinExistence type="predicted"/>
<evidence type="ECO:0000256" key="1">
    <source>
        <dbReference type="SAM" id="Phobius"/>
    </source>
</evidence>
<dbReference type="Proteomes" id="UP000052167">
    <property type="component" value="Unassembled WGS sequence"/>
</dbReference>
<feature type="domain" description="EAL" evidence="2">
    <location>
        <begin position="462"/>
        <end position="710"/>
    </location>
</feature>
<dbReference type="PROSITE" id="PS50883">
    <property type="entry name" value="EAL"/>
    <property type="match status" value="1"/>
</dbReference>
<dbReference type="Gene3D" id="3.20.20.450">
    <property type="entry name" value="EAL domain"/>
    <property type="match status" value="1"/>
</dbReference>
<dbReference type="InterPro" id="IPR043128">
    <property type="entry name" value="Rev_trsase/Diguanyl_cyclase"/>
</dbReference>
<feature type="transmembrane region" description="Helical" evidence="1">
    <location>
        <begin position="15"/>
        <end position="39"/>
    </location>
</feature>
<evidence type="ECO:0000259" key="3">
    <source>
        <dbReference type="PROSITE" id="PS50887"/>
    </source>
</evidence>
<keyword evidence="5" id="KW-1185">Reference proteome</keyword>
<sequence length="713" mass="75889">MSDIGPARSTGSRGMAFATALGTLLLALSIAGLLAFAILAMRDAANEMDDARAVRAAEAATRSFQQKLAATVRDNAVWDDAYTAVNSEDAKDWAYENWGKTTEDYPLYDGAVVLAKDGRTISAYHKGEQFDPYQLIGPDFAAQTQKSNSATQEPVLTFVVAGDDIALLGSGSIQPYSASITDESFSVLGLFKVVSDAVVEQIASEHQLMGLRLSRLAPPRGELLSVPLLGLDGKAVAYLAWPSQKPGSAVFVQTRPYVVTAAGLLAAFLVLILMSSRKEASTLRSLADAARHQATHDGLTGLLNRRGLIEALAARAGANRGQDANLTLHLIDLDGFKAVNDAWGHAVGDELLKMVSSRLQTVHAEVVSAGRFGGDEFALLQMGASDPEGFSGEIVACLAEPFTIGGRTIEIGGSVGHASQASALDPLELMRRADMALYKAKETGRGKAYAYVPELDAERKQIATLEGQLRQALARDEIKPVFQPLVSTSTQRICGVEALARWQTETGSVAPDVFIPLAERSGMIDELGMKILASSICAAAQWGTLGLSVNISPIQLCNPNFVEGVVALLEKEKFDARRLTLEITEGVLISNPDQARRAITSLKTYGIKFALDDFGCGFASIGALRQFGFDRMKLDRSLVWGLDDSGSGSGVLSATIALATALKIPVTAEGIETERQAEALGLAGCDQLQGYLVGRPMGAEELEVLILRDRQAA</sequence>
<dbReference type="OrthoDB" id="9814202at2"/>
<keyword evidence="1" id="KW-0472">Membrane</keyword>
<dbReference type="Pfam" id="PF00563">
    <property type="entry name" value="EAL"/>
    <property type="match status" value="1"/>
</dbReference>
<dbReference type="InterPro" id="IPR000160">
    <property type="entry name" value="GGDEF_dom"/>
</dbReference>
<comment type="caution">
    <text evidence="4">The sequence shown here is derived from an EMBL/GenBank/DDBJ whole genome shotgun (WGS) entry which is preliminary data.</text>
</comment>
<dbReference type="InterPro" id="IPR052155">
    <property type="entry name" value="Biofilm_reg_signaling"/>
</dbReference>
<evidence type="ECO:0000259" key="2">
    <source>
        <dbReference type="PROSITE" id="PS50883"/>
    </source>
</evidence>
<dbReference type="SMART" id="SM00052">
    <property type="entry name" value="EAL"/>
    <property type="match status" value="1"/>
</dbReference>
<dbReference type="Gene3D" id="3.30.70.270">
    <property type="match status" value="1"/>
</dbReference>
<dbReference type="InterPro" id="IPR029787">
    <property type="entry name" value="Nucleotide_cyclase"/>
</dbReference>
<protein>
    <submittedName>
        <fullName evidence="4">Diguanylate phosphodiesterase</fullName>
    </submittedName>
</protein>
<dbReference type="EMBL" id="JOKJ01000038">
    <property type="protein sequence ID" value="KEQ03057.1"/>
    <property type="molecule type" value="Genomic_DNA"/>
</dbReference>
<feature type="domain" description="GGDEF" evidence="3">
    <location>
        <begin position="324"/>
        <end position="453"/>
    </location>
</feature>
<dbReference type="InterPro" id="IPR001633">
    <property type="entry name" value="EAL_dom"/>
</dbReference>
<gene>
    <name evidence="4" type="ORF">GV68_17925</name>
</gene>
<organism evidence="4 5">
    <name type="scientific">Pseudorhizobium pelagicum</name>
    <dbReference type="NCBI Taxonomy" id="1509405"/>
    <lineage>
        <taxon>Bacteria</taxon>
        <taxon>Pseudomonadati</taxon>
        <taxon>Pseudomonadota</taxon>
        <taxon>Alphaproteobacteria</taxon>
        <taxon>Hyphomicrobiales</taxon>
        <taxon>Rhizobiaceae</taxon>
        <taxon>Rhizobium/Agrobacterium group</taxon>
        <taxon>Pseudorhizobium</taxon>
    </lineage>
</organism>
<dbReference type="PROSITE" id="PS50887">
    <property type="entry name" value="GGDEF"/>
    <property type="match status" value="1"/>
</dbReference>
<feature type="transmembrane region" description="Helical" evidence="1">
    <location>
        <begin position="256"/>
        <end position="274"/>
    </location>
</feature>
<dbReference type="InterPro" id="IPR007892">
    <property type="entry name" value="CHASE4"/>
</dbReference>
<dbReference type="NCBIfam" id="TIGR00254">
    <property type="entry name" value="GGDEF"/>
    <property type="match status" value="1"/>
</dbReference>
<dbReference type="CDD" id="cd01948">
    <property type="entry name" value="EAL"/>
    <property type="match status" value="1"/>
</dbReference>
<dbReference type="Pfam" id="PF00990">
    <property type="entry name" value="GGDEF"/>
    <property type="match status" value="1"/>
</dbReference>
<dbReference type="InterPro" id="IPR035919">
    <property type="entry name" value="EAL_sf"/>
</dbReference>
<name>A0A922T6W5_9HYPH</name>
<dbReference type="PANTHER" id="PTHR44757:SF2">
    <property type="entry name" value="BIOFILM ARCHITECTURE MAINTENANCE PROTEIN MBAA"/>
    <property type="match status" value="1"/>
</dbReference>
<reference evidence="4 5" key="1">
    <citation type="submission" date="2014-06" db="EMBL/GenBank/DDBJ databases">
        <title>Rhizobium pelagicum/R2-400B4.</title>
        <authorList>
            <person name="Kimes N.E."/>
            <person name="Lopez-Perez M."/>
        </authorList>
    </citation>
    <scope>NUCLEOTIDE SEQUENCE [LARGE SCALE GENOMIC DNA]</scope>
    <source>
        <strain evidence="4 5">R2-400B4</strain>
    </source>
</reference>
<dbReference type="Pfam" id="PF05228">
    <property type="entry name" value="CHASE4"/>
    <property type="match status" value="1"/>
</dbReference>
<dbReference type="AlphaFoldDB" id="A0A922T6W5"/>
<evidence type="ECO:0000313" key="4">
    <source>
        <dbReference type="EMBL" id="KEQ03057.1"/>
    </source>
</evidence>
<dbReference type="SMART" id="SM00267">
    <property type="entry name" value="GGDEF"/>
    <property type="match status" value="1"/>
</dbReference>
<accession>A0A922T6W5</accession>
<evidence type="ECO:0000313" key="5">
    <source>
        <dbReference type="Proteomes" id="UP000052167"/>
    </source>
</evidence>
<dbReference type="CDD" id="cd01949">
    <property type="entry name" value="GGDEF"/>
    <property type="match status" value="1"/>
</dbReference>
<dbReference type="SUPFAM" id="SSF141868">
    <property type="entry name" value="EAL domain-like"/>
    <property type="match status" value="1"/>
</dbReference>
<keyword evidence="1" id="KW-0812">Transmembrane</keyword>
<dbReference type="PANTHER" id="PTHR44757">
    <property type="entry name" value="DIGUANYLATE CYCLASE DGCP"/>
    <property type="match status" value="1"/>
</dbReference>